<evidence type="ECO:0000313" key="1">
    <source>
        <dbReference type="EMBL" id="QJB02165.1"/>
    </source>
</evidence>
<gene>
    <name evidence="1" type="ORF">MM171B01435_0008</name>
</gene>
<proteinExistence type="predicted"/>
<accession>A0A6M3M967</accession>
<reference evidence="1" key="1">
    <citation type="submission" date="2020-03" db="EMBL/GenBank/DDBJ databases">
        <title>The deep terrestrial virosphere.</title>
        <authorList>
            <person name="Holmfeldt K."/>
            <person name="Nilsson E."/>
            <person name="Simone D."/>
            <person name="Lopez-Fernandez M."/>
            <person name="Wu X."/>
            <person name="de Brujin I."/>
            <person name="Lundin D."/>
            <person name="Andersson A."/>
            <person name="Bertilsson S."/>
            <person name="Dopson M."/>
        </authorList>
    </citation>
    <scope>NUCLEOTIDE SEQUENCE</scope>
    <source>
        <strain evidence="1">MM171B01435</strain>
    </source>
</reference>
<name>A0A6M3M967_9ZZZZ</name>
<protein>
    <submittedName>
        <fullName evidence="1">Uncharacterized protein</fullName>
    </submittedName>
</protein>
<dbReference type="EMBL" id="MT143763">
    <property type="protein sequence ID" value="QJB02165.1"/>
    <property type="molecule type" value="Genomic_DNA"/>
</dbReference>
<dbReference type="AlphaFoldDB" id="A0A6M3M967"/>
<sequence>MKEEDKQRIQEILKIAHKLQWVKPPKDRDYPTMQLSEVEKCMLAMVDDTKLEELKTWGKNRVLTLPPSF</sequence>
<organism evidence="1">
    <name type="scientific">viral metagenome</name>
    <dbReference type="NCBI Taxonomy" id="1070528"/>
    <lineage>
        <taxon>unclassified sequences</taxon>
        <taxon>metagenomes</taxon>
        <taxon>organismal metagenomes</taxon>
    </lineage>
</organism>